<proteinExistence type="predicted"/>
<gene>
    <name evidence="2" type="ORF">BpHYR1_033576</name>
</gene>
<keyword evidence="1" id="KW-0472">Membrane</keyword>
<evidence type="ECO:0000256" key="1">
    <source>
        <dbReference type="SAM" id="Phobius"/>
    </source>
</evidence>
<feature type="transmembrane region" description="Helical" evidence="1">
    <location>
        <begin position="9"/>
        <end position="31"/>
    </location>
</feature>
<protein>
    <submittedName>
        <fullName evidence="2">Uncharacterized protein</fullName>
    </submittedName>
</protein>
<keyword evidence="1" id="KW-0812">Transmembrane</keyword>
<evidence type="ECO:0000313" key="3">
    <source>
        <dbReference type="Proteomes" id="UP000276133"/>
    </source>
</evidence>
<organism evidence="2 3">
    <name type="scientific">Brachionus plicatilis</name>
    <name type="common">Marine rotifer</name>
    <name type="synonym">Brachionus muelleri</name>
    <dbReference type="NCBI Taxonomy" id="10195"/>
    <lineage>
        <taxon>Eukaryota</taxon>
        <taxon>Metazoa</taxon>
        <taxon>Spiralia</taxon>
        <taxon>Gnathifera</taxon>
        <taxon>Rotifera</taxon>
        <taxon>Eurotatoria</taxon>
        <taxon>Monogononta</taxon>
        <taxon>Pseudotrocha</taxon>
        <taxon>Ploima</taxon>
        <taxon>Brachionidae</taxon>
        <taxon>Brachionus</taxon>
    </lineage>
</organism>
<comment type="caution">
    <text evidence="2">The sequence shown here is derived from an EMBL/GenBank/DDBJ whole genome shotgun (WGS) entry which is preliminary data.</text>
</comment>
<dbReference type="AlphaFoldDB" id="A0A3M7RY67"/>
<sequence>MKIIKIFKIFYPILFCCYTISIIFSGTIQYLSDIQTWTSERKILDSVLGLDLRLVTFKQL</sequence>
<keyword evidence="3" id="KW-1185">Reference proteome</keyword>
<accession>A0A3M7RY67</accession>
<evidence type="ECO:0000313" key="2">
    <source>
        <dbReference type="EMBL" id="RNA28390.1"/>
    </source>
</evidence>
<keyword evidence="1" id="KW-1133">Transmembrane helix</keyword>
<reference evidence="2 3" key="1">
    <citation type="journal article" date="2018" name="Sci. Rep.">
        <title>Genomic signatures of local adaptation to the degree of environmental predictability in rotifers.</title>
        <authorList>
            <person name="Franch-Gras L."/>
            <person name="Hahn C."/>
            <person name="Garcia-Roger E.M."/>
            <person name="Carmona M.J."/>
            <person name="Serra M."/>
            <person name="Gomez A."/>
        </authorList>
    </citation>
    <scope>NUCLEOTIDE SEQUENCE [LARGE SCALE GENOMIC DNA]</scope>
    <source>
        <strain evidence="2">HYR1</strain>
    </source>
</reference>
<name>A0A3M7RY67_BRAPC</name>
<dbReference type="Proteomes" id="UP000276133">
    <property type="component" value="Unassembled WGS sequence"/>
</dbReference>
<dbReference type="EMBL" id="REGN01002399">
    <property type="protein sequence ID" value="RNA28390.1"/>
    <property type="molecule type" value="Genomic_DNA"/>
</dbReference>